<proteinExistence type="predicted"/>
<reference evidence="1 2" key="1">
    <citation type="journal article" date="2019" name="Int. J. Syst. Evol. Microbiol.">
        <title>The Global Catalogue of Microorganisms (GCM) 10K type strain sequencing project: providing services to taxonomists for standard genome sequencing and annotation.</title>
        <authorList>
            <consortium name="The Broad Institute Genomics Platform"/>
            <consortium name="The Broad Institute Genome Sequencing Center for Infectious Disease"/>
            <person name="Wu L."/>
            <person name="Ma J."/>
        </authorList>
    </citation>
    <scope>NUCLEOTIDE SEQUENCE [LARGE SCALE GENOMIC DNA]</scope>
    <source>
        <strain evidence="1 2">JCM 3325</strain>
    </source>
</reference>
<dbReference type="EMBL" id="BAAARW010000011">
    <property type="protein sequence ID" value="GAA2415017.1"/>
    <property type="molecule type" value="Genomic_DNA"/>
</dbReference>
<dbReference type="RefSeq" id="WP_344589146.1">
    <property type="nucleotide sequence ID" value="NZ_BAAARW010000011.1"/>
</dbReference>
<keyword evidence="2" id="KW-1185">Reference proteome</keyword>
<evidence type="ECO:0000313" key="1">
    <source>
        <dbReference type="EMBL" id="GAA2415017.1"/>
    </source>
</evidence>
<protein>
    <submittedName>
        <fullName evidence="1">Uncharacterized protein</fullName>
    </submittedName>
</protein>
<gene>
    <name evidence="1" type="ORF">GCM10010191_26370</name>
</gene>
<evidence type="ECO:0000313" key="2">
    <source>
        <dbReference type="Proteomes" id="UP001501231"/>
    </source>
</evidence>
<sequence>MRVRIEATELPGRTCGPGDDFPGHDGIHVGVQRRGRPGELLDLHPGDAPSASMFRRAKLMLDGEGAEVRAAVRPPLVDWSAER</sequence>
<dbReference type="Proteomes" id="UP001501231">
    <property type="component" value="Unassembled WGS sequence"/>
</dbReference>
<accession>A0ABN3IWY8</accession>
<comment type="caution">
    <text evidence="1">The sequence shown here is derived from an EMBL/GenBank/DDBJ whole genome shotgun (WGS) entry which is preliminary data.</text>
</comment>
<organism evidence="1 2">
    <name type="scientific">Actinomadura vinacea</name>
    <dbReference type="NCBI Taxonomy" id="115336"/>
    <lineage>
        <taxon>Bacteria</taxon>
        <taxon>Bacillati</taxon>
        <taxon>Actinomycetota</taxon>
        <taxon>Actinomycetes</taxon>
        <taxon>Streptosporangiales</taxon>
        <taxon>Thermomonosporaceae</taxon>
        <taxon>Actinomadura</taxon>
    </lineage>
</organism>
<name>A0ABN3IWY8_9ACTN</name>
<dbReference type="Pfam" id="PF19452">
    <property type="entry name" value="DUF5990"/>
    <property type="match status" value="1"/>
</dbReference>
<dbReference type="InterPro" id="IPR046032">
    <property type="entry name" value="DUF5990"/>
</dbReference>